<evidence type="ECO:0000259" key="2">
    <source>
        <dbReference type="Pfam" id="PF03807"/>
    </source>
</evidence>
<evidence type="ECO:0000313" key="4">
    <source>
        <dbReference type="Proteomes" id="UP000234503"/>
    </source>
</evidence>
<proteinExistence type="predicted"/>
<dbReference type="PANTHER" id="PTHR14239">
    <property type="entry name" value="DUDULIN-RELATED"/>
    <property type="match status" value="1"/>
</dbReference>
<dbReference type="InterPro" id="IPR036291">
    <property type="entry name" value="NAD(P)-bd_dom_sf"/>
</dbReference>
<dbReference type="AlphaFoldDB" id="A0A2N5DVA3"/>
<dbReference type="Gene3D" id="3.40.50.720">
    <property type="entry name" value="NAD(P)-binding Rossmann-like Domain"/>
    <property type="match status" value="1"/>
</dbReference>
<protein>
    <submittedName>
        <fullName evidence="3">NADP oxidoreductase</fullName>
    </submittedName>
</protein>
<dbReference type="SUPFAM" id="SSF51735">
    <property type="entry name" value="NAD(P)-binding Rossmann-fold domains"/>
    <property type="match status" value="1"/>
</dbReference>
<keyword evidence="4" id="KW-1185">Reference proteome</keyword>
<dbReference type="Proteomes" id="UP000234503">
    <property type="component" value="Unassembled WGS sequence"/>
</dbReference>
<dbReference type="Pfam" id="PF03807">
    <property type="entry name" value="F420_oxidored"/>
    <property type="match status" value="1"/>
</dbReference>
<comment type="caution">
    <text evidence="3">The sequence shown here is derived from an EMBL/GenBank/DDBJ whole genome shotgun (WGS) entry which is preliminary data.</text>
</comment>
<dbReference type="PANTHER" id="PTHR14239:SF10">
    <property type="entry name" value="REDUCTASE"/>
    <property type="match status" value="1"/>
</dbReference>
<name>A0A2N5DVA3_9GAMM</name>
<accession>A0A2N5DVA3</accession>
<organism evidence="3 4">
    <name type="scientific">Chimaeribacter coloradensis</name>
    <dbReference type="NCBI Taxonomy" id="2060068"/>
    <lineage>
        <taxon>Bacteria</taxon>
        <taxon>Pseudomonadati</taxon>
        <taxon>Pseudomonadota</taxon>
        <taxon>Gammaproteobacteria</taxon>
        <taxon>Enterobacterales</taxon>
        <taxon>Yersiniaceae</taxon>
        <taxon>Chimaeribacter</taxon>
    </lineage>
</organism>
<evidence type="ECO:0000256" key="1">
    <source>
        <dbReference type="ARBA" id="ARBA00023002"/>
    </source>
</evidence>
<dbReference type="InterPro" id="IPR051267">
    <property type="entry name" value="STEAP_metalloreductase"/>
</dbReference>
<dbReference type="OrthoDB" id="1523398at2"/>
<reference evidence="3 4" key="1">
    <citation type="submission" date="2017-12" db="EMBL/GenBank/DDBJ databases">
        <title>Characterization of six clinical isolates of Enterochimera gen. nov., a novel genus of the Yersiniaciae family and the three species Enterochimera arupensis sp. nov., Enterochimera coloradensis sp. nov, and Enterochimera californica sp. nov.</title>
        <authorList>
            <person name="Rossi A."/>
            <person name="Fisher M."/>
        </authorList>
    </citation>
    <scope>NUCLEOTIDE SEQUENCE [LARGE SCALE GENOMIC DNA]</scope>
    <source>
        <strain evidence="4">2016-Iso4</strain>
    </source>
</reference>
<sequence>MTIGIIGAGAIGSALARALARHNIPAMIANRRGPQTLAALVEETGPALTAVTREQAAQADIVFLAVNWSALPQALADLPPWQNRIVIDANNAIEAPSFRAVPLGGRTSSEVVAERLPGARLVKAFNHLSAPLLSEPPESHGGQRVLFYAGDDADAKQQVAALMAQLGFAGLDLGGLVAGGALFQFPGGPLAVHHLVRLG</sequence>
<dbReference type="EMBL" id="PJZH01000027">
    <property type="protein sequence ID" value="PLR30886.1"/>
    <property type="molecule type" value="Genomic_DNA"/>
</dbReference>
<dbReference type="RefSeq" id="WP_101826529.1">
    <property type="nucleotide sequence ID" value="NZ_PJZH01000027.1"/>
</dbReference>
<evidence type="ECO:0000313" key="3">
    <source>
        <dbReference type="EMBL" id="PLR30886.1"/>
    </source>
</evidence>
<feature type="domain" description="Pyrroline-5-carboxylate reductase catalytic N-terminal" evidence="2">
    <location>
        <begin position="2"/>
        <end position="91"/>
    </location>
</feature>
<keyword evidence="1" id="KW-0560">Oxidoreductase</keyword>
<dbReference type="GO" id="GO:0016491">
    <property type="term" value="F:oxidoreductase activity"/>
    <property type="evidence" value="ECO:0007669"/>
    <property type="project" value="UniProtKB-KW"/>
</dbReference>
<gene>
    <name evidence="3" type="ORF">CYR32_17965</name>
</gene>
<dbReference type="InterPro" id="IPR028939">
    <property type="entry name" value="P5C_Rdtase_cat_N"/>
</dbReference>